<dbReference type="AlphaFoldDB" id="A0A437RRE1"/>
<evidence type="ECO:0000256" key="5">
    <source>
        <dbReference type="ARBA" id="ARBA00023163"/>
    </source>
</evidence>
<dbReference type="GO" id="GO:0003677">
    <property type="term" value="F:DNA binding"/>
    <property type="evidence" value="ECO:0007669"/>
    <property type="project" value="UniProtKB-KW"/>
</dbReference>
<dbReference type="InterPro" id="IPR013325">
    <property type="entry name" value="RNA_pol_sigma_r2"/>
</dbReference>
<evidence type="ECO:0000256" key="6">
    <source>
        <dbReference type="SAM" id="MobiDB-lite"/>
    </source>
</evidence>
<gene>
    <name evidence="9" type="ORF">EOE66_01835</name>
</gene>
<dbReference type="InterPro" id="IPR007630">
    <property type="entry name" value="RNA_pol_sigma70_r4"/>
</dbReference>
<keyword evidence="5" id="KW-0804">Transcription</keyword>
<accession>A0A437RRE1</accession>
<dbReference type="InterPro" id="IPR036388">
    <property type="entry name" value="WH-like_DNA-bd_sf"/>
</dbReference>
<dbReference type="Gene3D" id="1.10.10.10">
    <property type="entry name" value="Winged helix-like DNA-binding domain superfamily/Winged helix DNA-binding domain"/>
    <property type="match status" value="1"/>
</dbReference>
<evidence type="ECO:0000259" key="8">
    <source>
        <dbReference type="Pfam" id="PF04545"/>
    </source>
</evidence>
<feature type="compositionally biased region" description="Low complexity" evidence="6">
    <location>
        <begin position="1"/>
        <end position="17"/>
    </location>
</feature>
<dbReference type="Pfam" id="PF04545">
    <property type="entry name" value="Sigma70_r4"/>
    <property type="match status" value="1"/>
</dbReference>
<dbReference type="SUPFAM" id="SSF88946">
    <property type="entry name" value="Sigma2 domain of RNA polymerase sigma factors"/>
    <property type="match status" value="1"/>
</dbReference>
<protein>
    <submittedName>
        <fullName evidence="9">Sigma-70 family RNA polymerase sigma factor</fullName>
    </submittedName>
</protein>
<dbReference type="Pfam" id="PF04542">
    <property type="entry name" value="Sigma70_r2"/>
    <property type="match status" value="1"/>
</dbReference>
<dbReference type="NCBIfam" id="TIGR02937">
    <property type="entry name" value="sigma70-ECF"/>
    <property type="match status" value="1"/>
</dbReference>
<dbReference type="Proteomes" id="UP000285575">
    <property type="component" value="Unassembled WGS sequence"/>
</dbReference>
<evidence type="ECO:0000313" key="10">
    <source>
        <dbReference type="Proteomes" id="UP000285575"/>
    </source>
</evidence>
<organism evidence="9 10">
    <name type="scientific">Rubrivivax rivuli</name>
    <dbReference type="NCBI Taxonomy" id="1862385"/>
    <lineage>
        <taxon>Bacteria</taxon>
        <taxon>Pseudomonadati</taxon>
        <taxon>Pseudomonadota</taxon>
        <taxon>Betaproteobacteria</taxon>
        <taxon>Burkholderiales</taxon>
        <taxon>Sphaerotilaceae</taxon>
        <taxon>Rubrivivax</taxon>
    </lineage>
</organism>
<feature type="compositionally biased region" description="Basic and acidic residues" evidence="6">
    <location>
        <begin position="30"/>
        <end position="44"/>
    </location>
</feature>
<evidence type="ECO:0000313" key="9">
    <source>
        <dbReference type="EMBL" id="RVU49338.1"/>
    </source>
</evidence>
<evidence type="ECO:0000256" key="2">
    <source>
        <dbReference type="ARBA" id="ARBA00023015"/>
    </source>
</evidence>
<feature type="domain" description="RNA polymerase sigma-70 region 2" evidence="7">
    <location>
        <begin position="106"/>
        <end position="172"/>
    </location>
</feature>
<feature type="region of interest" description="Disordered" evidence="6">
    <location>
        <begin position="1"/>
        <end position="59"/>
    </location>
</feature>
<dbReference type="InterPro" id="IPR014284">
    <property type="entry name" value="RNA_pol_sigma-70_dom"/>
</dbReference>
<keyword evidence="10" id="KW-1185">Reference proteome</keyword>
<dbReference type="PANTHER" id="PTHR43133">
    <property type="entry name" value="RNA POLYMERASE ECF-TYPE SIGMA FACTO"/>
    <property type="match status" value="1"/>
</dbReference>
<dbReference type="SUPFAM" id="SSF88659">
    <property type="entry name" value="Sigma3 and sigma4 domains of RNA polymerase sigma factors"/>
    <property type="match status" value="1"/>
</dbReference>
<feature type="domain" description="RNA polymerase sigma-70 region 4" evidence="8">
    <location>
        <begin position="216"/>
        <end position="267"/>
    </location>
</feature>
<evidence type="ECO:0000256" key="4">
    <source>
        <dbReference type="ARBA" id="ARBA00023125"/>
    </source>
</evidence>
<keyword evidence="4" id="KW-0238">DNA-binding</keyword>
<dbReference type="Gene3D" id="1.10.1740.10">
    <property type="match status" value="1"/>
</dbReference>
<evidence type="ECO:0000256" key="1">
    <source>
        <dbReference type="ARBA" id="ARBA00010641"/>
    </source>
</evidence>
<dbReference type="GO" id="GO:0016987">
    <property type="term" value="F:sigma factor activity"/>
    <property type="evidence" value="ECO:0007669"/>
    <property type="project" value="UniProtKB-KW"/>
</dbReference>
<dbReference type="GO" id="GO:0006352">
    <property type="term" value="P:DNA-templated transcription initiation"/>
    <property type="evidence" value="ECO:0007669"/>
    <property type="project" value="InterPro"/>
</dbReference>
<proteinExistence type="inferred from homology"/>
<dbReference type="PANTHER" id="PTHR43133:SF8">
    <property type="entry name" value="RNA POLYMERASE SIGMA FACTOR HI_1459-RELATED"/>
    <property type="match status" value="1"/>
</dbReference>
<dbReference type="InterPro" id="IPR039425">
    <property type="entry name" value="RNA_pol_sigma-70-like"/>
</dbReference>
<keyword evidence="2" id="KW-0805">Transcription regulation</keyword>
<evidence type="ECO:0000259" key="7">
    <source>
        <dbReference type="Pfam" id="PF04542"/>
    </source>
</evidence>
<dbReference type="EMBL" id="SACR01000001">
    <property type="protein sequence ID" value="RVU49338.1"/>
    <property type="molecule type" value="Genomic_DNA"/>
</dbReference>
<evidence type="ECO:0000256" key="3">
    <source>
        <dbReference type="ARBA" id="ARBA00023082"/>
    </source>
</evidence>
<keyword evidence="3" id="KW-0731">Sigma factor</keyword>
<dbReference type="InterPro" id="IPR013324">
    <property type="entry name" value="RNA_pol_sigma_r3/r4-like"/>
</dbReference>
<reference evidence="9 10" key="1">
    <citation type="submission" date="2019-01" db="EMBL/GenBank/DDBJ databases">
        <authorList>
            <person name="Chen W.-M."/>
        </authorList>
    </citation>
    <scope>NUCLEOTIDE SEQUENCE [LARGE SCALE GENOMIC DNA]</scope>
    <source>
        <strain evidence="9 10">KYPY4</strain>
    </source>
</reference>
<dbReference type="InterPro" id="IPR007627">
    <property type="entry name" value="RNA_pol_sigma70_r2"/>
</dbReference>
<sequence length="271" mass="29883">MQRGAQGLLAGGLAQRGVHGPARGQQPAQQEHREVAGAAREQHTAGRQGRGGGGRCHERPGGFGAVASCAAKPGHPALQAPVYTELEDPELVERCRQGEQGAWSTLVRRYQRLVYTVPRTAGLPEEQAADVFQFTFERLHQHLARLEDGSRVRAWLVTTAKRETLRLLAENRHYDTALPASAEAPDEDPLAALPDPAPLQDEQLSALQQHHRLREAVDRLEPAARQFIELLFLQDEPLPYAEIARRLQIPEGSIGPTRARCLAKLRKLMGN</sequence>
<comment type="similarity">
    <text evidence="1">Belongs to the sigma-70 factor family. ECF subfamily.</text>
</comment>
<dbReference type="OrthoDB" id="9784272at2"/>
<comment type="caution">
    <text evidence="9">The sequence shown here is derived from an EMBL/GenBank/DDBJ whole genome shotgun (WGS) entry which is preliminary data.</text>
</comment>
<name>A0A437RRE1_9BURK</name>